<comment type="subcellular location">
    <subcellularLocation>
        <location evidence="1">Cell membrane</location>
        <topology evidence="1">Multi-pass membrane protein</topology>
    </subcellularLocation>
</comment>
<reference evidence="11 12" key="1">
    <citation type="submission" date="2012-05" db="EMBL/GenBank/DDBJ databases">
        <title>Genome sequence of Nitritalea halalkaliphila LW7.</title>
        <authorList>
            <person name="Jangir P.K."/>
            <person name="Singh A."/>
            <person name="Shivaji S."/>
            <person name="Sharma R."/>
        </authorList>
    </citation>
    <scope>NUCLEOTIDE SEQUENCE [LARGE SCALE GENOMIC DNA]</scope>
    <source>
        <strain evidence="11 12">LW7</strain>
    </source>
</reference>
<evidence type="ECO:0000256" key="9">
    <source>
        <dbReference type="SAM" id="Phobius"/>
    </source>
</evidence>
<evidence type="ECO:0000256" key="4">
    <source>
        <dbReference type="ARBA" id="ARBA00022475"/>
    </source>
</evidence>
<feature type="transmembrane region" description="Helical" evidence="9">
    <location>
        <begin position="35"/>
        <end position="52"/>
    </location>
</feature>
<keyword evidence="7 9" id="KW-0472">Membrane</keyword>
<dbReference type="GO" id="GO:0005886">
    <property type="term" value="C:plasma membrane"/>
    <property type="evidence" value="ECO:0007669"/>
    <property type="project" value="UniProtKB-SubCell"/>
</dbReference>
<feature type="transmembrane region" description="Helical" evidence="9">
    <location>
        <begin position="474"/>
        <end position="494"/>
    </location>
</feature>
<dbReference type="InterPro" id="IPR012337">
    <property type="entry name" value="RNaseH-like_sf"/>
</dbReference>
<keyword evidence="6 9" id="KW-1133">Transmembrane helix</keyword>
<dbReference type="SUPFAM" id="SSF53098">
    <property type="entry name" value="Ribonuclease H-like"/>
    <property type="match status" value="1"/>
</dbReference>
<feature type="transmembrane region" description="Helical" evidence="9">
    <location>
        <begin position="287"/>
        <end position="311"/>
    </location>
</feature>
<evidence type="ECO:0000256" key="6">
    <source>
        <dbReference type="ARBA" id="ARBA00022989"/>
    </source>
</evidence>
<keyword evidence="4" id="KW-1003">Cell membrane</keyword>
<evidence type="ECO:0000256" key="3">
    <source>
        <dbReference type="ARBA" id="ARBA00022449"/>
    </source>
</evidence>
<evidence type="ECO:0000313" key="12">
    <source>
        <dbReference type="Proteomes" id="UP000005551"/>
    </source>
</evidence>
<dbReference type="PANTHER" id="PTHR33451:SF3">
    <property type="entry name" value="MALATE-2H(+)_NA(+)-LACTATE ANTIPORTER"/>
    <property type="match status" value="1"/>
</dbReference>
<evidence type="ECO:0000313" key="11">
    <source>
        <dbReference type="EMBL" id="EIM78512.1"/>
    </source>
</evidence>
<evidence type="ECO:0000256" key="5">
    <source>
        <dbReference type="ARBA" id="ARBA00022692"/>
    </source>
</evidence>
<organism evidence="11 12">
    <name type="scientific">Nitritalea halalkaliphila LW7</name>
    <dbReference type="NCBI Taxonomy" id="1189621"/>
    <lineage>
        <taxon>Bacteria</taxon>
        <taxon>Pseudomonadati</taxon>
        <taxon>Bacteroidota</taxon>
        <taxon>Cytophagia</taxon>
        <taxon>Cytophagales</taxon>
        <taxon>Cyclobacteriaceae</taxon>
        <taxon>Nitritalea</taxon>
    </lineage>
</organism>
<dbReference type="GO" id="GO:0006139">
    <property type="term" value="P:nucleobase-containing compound metabolic process"/>
    <property type="evidence" value="ECO:0007669"/>
    <property type="project" value="InterPro"/>
</dbReference>
<feature type="transmembrane region" description="Helical" evidence="9">
    <location>
        <begin position="132"/>
        <end position="152"/>
    </location>
</feature>
<evidence type="ECO:0000256" key="7">
    <source>
        <dbReference type="ARBA" id="ARBA00023136"/>
    </source>
</evidence>
<dbReference type="InterPro" id="IPR004770">
    <property type="entry name" value="Na/H_antiport_NhaC"/>
</dbReference>
<evidence type="ECO:0000256" key="8">
    <source>
        <dbReference type="ARBA" id="ARBA00038435"/>
    </source>
</evidence>
<dbReference type="AlphaFoldDB" id="I5C9L0"/>
<dbReference type="SMART" id="SM00474">
    <property type="entry name" value="35EXOc"/>
    <property type="match status" value="1"/>
</dbReference>
<gene>
    <name evidence="11" type="ORF">A3SI_03233</name>
</gene>
<keyword evidence="3" id="KW-0050">Antiport</keyword>
<accession>I5C9L0</accession>
<protein>
    <submittedName>
        <fullName evidence="11">Transporter, nhac family protein</fullName>
    </submittedName>
</protein>
<dbReference type="Proteomes" id="UP000005551">
    <property type="component" value="Unassembled WGS sequence"/>
</dbReference>
<proteinExistence type="inferred from homology"/>
<feature type="transmembrane region" description="Helical" evidence="9">
    <location>
        <begin position="262"/>
        <end position="280"/>
    </location>
</feature>
<dbReference type="GO" id="GO:0008408">
    <property type="term" value="F:3'-5' exonuclease activity"/>
    <property type="evidence" value="ECO:0007669"/>
    <property type="project" value="InterPro"/>
</dbReference>
<keyword evidence="2" id="KW-0813">Transport</keyword>
<dbReference type="InterPro" id="IPR002562">
    <property type="entry name" value="3'-5'_exonuclease_dom"/>
</dbReference>
<dbReference type="EMBL" id="AJYA01000005">
    <property type="protein sequence ID" value="EIM78512.1"/>
    <property type="molecule type" value="Genomic_DNA"/>
</dbReference>
<dbReference type="NCBIfam" id="TIGR00931">
    <property type="entry name" value="antiport_nhaC"/>
    <property type="match status" value="1"/>
</dbReference>
<dbReference type="PANTHER" id="PTHR33451">
    <property type="entry name" value="MALATE-2H(+)/NA(+)-LACTATE ANTIPORTER"/>
    <property type="match status" value="1"/>
</dbReference>
<dbReference type="Pfam" id="PF03553">
    <property type="entry name" value="Na_H_antiporter"/>
    <property type="match status" value="1"/>
</dbReference>
<keyword evidence="12" id="KW-1185">Reference proteome</keyword>
<feature type="transmembrane region" description="Helical" evidence="9">
    <location>
        <begin position="393"/>
        <end position="411"/>
    </location>
</feature>
<comment type="caution">
    <text evidence="11">The sequence shown here is derived from an EMBL/GenBank/DDBJ whole genome shotgun (WGS) entry which is preliminary data.</text>
</comment>
<dbReference type="GO" id="GO:0015297">
    <property type="term" value="F:antiporter activity"/>
    <property type="evidence" value="ECO:0007669"/>
    <property type="project" value="UniProtKB-KW"/>
</dbReference>
<sequence>MEMVKFLLIFLFYKDFCVVKFMVKQPIREANILEALFPILFLIVLLVINISVFGDEGLSGSNQIVLILSASVAGLVAVIRLGYRWEQLQDGVINSISSAMSSILILLLIGALAGTWLLSGIVPAMIYYGLKILTPGIFLVAACIIGAVVAIATGSSWTTVATVGVALLGIGKALGFSEGLIGGAIISGAYFGDKMSPLSDTTNLAPAMAGTDLFTHIRHMTKTTVPSISITLIIFLIIGFYTDAAGSVNQVREISEVIAAKFRITGWLFVVPAVVLFLIIKKTPAVPALLVGALLGGVAAVIFQPEIIALISEAPDAGFAYQSFRSVMQALYGDIAVVTSNEVVNELLQTGGMAGMLNTIWLIICAMIFGGIMEESGMLRVLAEAVIRRVHSIGSLIASTAATCVFFNVTTSDQYLAILVPGRMYADIYKKRGLKGENLSRTLEDSATVTSVLIPWNTCGATQASVLGVATLTYAPYCFFNIISPFMTILYGYFKLGINYYTEEELLEIKKGIAGMIPMSISKDAVNELPLGAFEGKIHLIDKPEQVQEAFERLREETVIGFDTETRPSFRKGTQYKVSLLQLSTNEEAFLFRLQHVGFPPQIKGLLENQDILKVGAAVLDDLRALRKLDPTFLEQNFFDLNEELKRVGFQNVGVRNLSAMVLNIRISKSEQVSNWEADMLSDKQLLYAATDAWACLAIFDRLFDGGYLDELFE</sequence>
<feature type="transmembrane region" description="Helical" evidence="9">
    <location>
        <begin position="64"/>
        <end position="83"/>
    </location>
</feature>
<evidence type="ECO:0000256" key="2">
    <source>
        <dbReference type="ARBA" id="ARBA00022448"/>
    </source>
</evidence>
<dbReference type="InterPro" id="IPR052180">
    <property type="entry name" value="NhaC_Na-H+_Antiporter"/>
</dbReference>
<dbReference type="CDD" id="cd06141">
    <property type="entry name" value="WRN_exo"/>
    <property type="match status" value="1"/>
</dbReference>
<feature type="transmembrane region" description="Helical" evidence="9">
    <location>
        <begin position="223"/>
        <end position="242"/>
    </location>
</feature>
<dbReference type="InterPro" id="IPR018461">
    <property type="entry name" value="Na/H_Antiport_NhaC-like_C"/>
</dbReference>
<name>I5C9L0_9BACT</name>
<feature type="transmembrane region" description="Helical" evidence="9">
    <location>
        <begin position="353"/>
        <end position="372"/>
    </location>
</feature>
<dbReference type="InterPro" id="IPR036397">
    <property type="entry name" value="RNaseH_sf"/>
</dbReference>
<keyword evidence="5 9" id="KW-0812">Transmembrane</keyword>
<dbReference type="Pfam" id="PF01612">
    <property type="entry name" value="DNA_pol_A_exo1"/>
    <property type="match status" value="1"/>
</dbReference>
<feature type="transmembrane region" description="Helical" evidence="9">
    <location>
        <begin position="103"/>
        <end position="126"/>
    </location>
</feature>
<feature type="domain" description="3'-5' exonuclease" evidence="10">
    <location>
        <begin position="538"/>
        <end position="708"/>
    </location>
</feature>
<evidence type="ECO:0000256" key="1">
    <source>
        <dbReference type="ARBA" id="ARBA00004651"/>
    </source>
</evidence>
<evidence type="ECO:0000259" key="10">
    <source>
        <dbReference type="SMART" id="SM00474"/>
    </source>
</evidence>
<dbReference type="PATRIC" id="fig|1189621.3.peg.676"/>
<dbReference type="GO" id="GO:0003676">
    <property type="term" value="F:nucleic acid binding"/>
    <property type="evidence" value="ECO:0007669"/>
    <property type="project" value="InterPro"/>
</dbReference>
<dbReference type="Gene3D" id="3.30.420.10">
    <property type="entry name" value="Ribonuclease H-like superfamily/Ribonuclease H"/>
    <property type="match status" value="1"/>
</dbReference>
<comment type="similarity">
    <text evidence="8">Belongs to the NhaC Na(+)/H(+) (TC 2.A.35) antiporter family.</text>
</comment>